<dbReference type="OrthoDB" id="779403at2759"/>
<name>A0A9Q1JT20_9CARY</name>
<feature type="coiled-coil region" evidence="6">
    <location>
        <begin position="88"/>
        <end position="115"/>
    </location>
</feature>
<keyword evidence="5" id="KW-0539">Nucleus</keyword>
<evidence type="ECO:0000313" key="9">
    <source>
        <dbReference type="Proteomes" id="UP001153076"/>
    </source>
</evidence>
<dbReference type="Gene3D" id="3.40.1810.10">
    <property type="entry name" value="Transcription factor, MADS-box"/>
    <property type="match status" value="1"/>
</dbReference>
<dbReference type="GO" id="GO:0046983">
    <property type="term" value="F:protein dimerization activity"/>
    <property type="evidence" value="ECO:0007669"/>
    <property type="project" value="InterPro"/>
</dbReference>
<dbReference type="InterPro" id="IPR036879">
    <property type="entry name" value="TF_MADSbox_sf"/>
</dbReference>
<comment type="subcellular location">
    <subcellularLocation>
        <location evidence="1">Nucleus</location>
    </subcellularLocation>
</comment>
<evidence type="ECO:0000256" key="5">
    <source>
        <dbReference type="ARBA" id="ARBA00023242"/>
    </source>
</evidence>
<dbReference type="PANTHER" id="PTHR48019">
    <property type="entry name" value="SERUM RESPONSE FACTOR HOMOLOG"/>
    <property type="match status" value="1"/>
</dbReference>
<evidence type="ECO:0000256" key="3">
    <source>
        <dbReference type="ARBA" id="ARBA00023125"/>
    </source>
</evidence>
<dbReference type="GO" id="GO:0000981">
    <property type="term" value="F:DNA-binding transcription factor activity, RNA polymerase II-specific"/>
    <property type="evidence" value="ECO:0007669"/>
    <property type="project" value="InterPro"/>
</dbReference>
<dbReference type="Proteomes" id="UP001153076">
    <property type="component" value="Unassembled WGS sequence"/>
</dbReference>
<dbReference type="InterPro" id="IPR033897">
    <property type="entry name" value="SRF-like_MADS-box"/>
</dbReference>
<dbReference type="PROSITE" id="PS50066">
    <property type="entry name" value="MADS_BOX_2"/>
    <property type="match status" value="1"/>
</dbReference>
<keyword evidence="9" id="KW-1185">Reference proteome</keyword>
<dbReference type="GO" id="GO:0045944">
    <property type="term" value="P:positive regulation of transcription by RNA polymerase II"/>
    <property type="evidence" value="ECO:0007669"/>
    <property type="project" value="InterPro"/>
</dbReference>
<dbReference type="InterPro" id="IPR050142">
    <property type="entry name" value="MADS-box/MEF2_TF"/>
</dbReference>
<proteinExistence type="predicted"/>
<gene>
    <name evidence="8" type="ORF">Cgig2_015897</name>
</gene>
<keyword evidence="3" id="KW-0238">DNA-binding</keyword>
<dbReference type="InterPro" id="IPR002100">
    <property type="entry name" value="TF_MADSbox"/>
</dbReference>
<dbReference type="GO" id="GO:0005634">
    <property type="term" value="C:nucleus"/>
    <property type="evidence" value="ECO:0007669"/>
    <property type="project" value="UniProtKB-SubCell"/>
</dbReference>
<accession>A0A9Q1JT20</accession>
<dbReference type="EMBL" id="JAKOGI010000796">
    <property type="protein sequence ID" value="KAJ8430405.1"/>
    <property type="molecule type" value="Genomic_DNA"/>
</dbReference>
<feature type="domain" description="MADS-box" evidence="7">
    <location>
        <begin position="1"/>
        <end position="53"/>
    </location>
</feature>
<dbReference type="SUPFAM" id="SSF55455">
    <property type="entry name" value="SRF-like"/>
    <property type="match status" value="1"/>
</dbReference>
<dbReference type="GO" id="GO:0000987">
    <property type="term" value="F:cis-regulatory region sequence-specific DNA binding"/>
    <property type="evidence" value="ECO:0007669"/>
    <property type="project" value="InterPro"/>
</dbReference>
<evidence type="ECO:0000256" key="2">
    <source>
        <dbReference type="ARBA" id="ARBA00023015"/>
    </source>
</evidence>
<keyword evidence="2" id="KW-0805">Transcription regulation</keyword>
<dbReference type="SMART" id="SM00432">
    <property type="entry name" value="MADS"/>
    <property type="match status" value="1"/>
</dbReference>
<keyword evidence="6" id="KW-0175">Coiled coil</keyword>
<evidence type="ECO:0000256" key="6">
    <source>
        <dbReference type="SAM" id="Coils"/>
    </source>
</evidence>
<keyword evidence="4" id="KW-0804">Transcription</keyword>
<evidence type="ECO:0000256" key="1">
    <source>
        <dbReference type="ARBA" id="ARBA00004123"/>
    </source>
</evidence>
<comment type="caution">
    <text evidence="8">The sequence shown here is derived from an EMBL/GenBank/DDBJ whole genome shotgun (WGS) entry which is preliminary data.</text>
</comment>
<sequence length="325" mass="37079">MARKKVRLEYIENDTARRVTYKKRVKGIVKKTQELSVLCGVDACAIVYSPYDKAPVVWPSCEAEARRILMEFKRKPEMDQSQRRFTQLTFLKQSVAKAEERLVKLQRRNRELEIENLMIDLLSGKPLEQIPSRDLPDLLWVIEDKIRTIQHRIQVLDGTNNNGDKNIGPSINEGVIPPNYHHHVGNEIMMMMGGTNNVVGERGQTIFQGWREVRAAYVMIEVLRPTVLPATANPTTKATLSRDLGNAHPMLKNCALTSFVVEAAHDFQVLELVQATFYATVVNDALELGVLERNMALALKSALTDLRWQTLDAWLRIHRHHILLA</sequence>
<reference evidence="8" key="1">
    <citation type="submission" date="2022-04" db="EMBL/GenBank/DDBJ databases">
        <title>Carnegiea gigantea Genome sequencing and assembly v2.</title>
        <authorList>
            <person name="Copetti D."/>
            <person name="Sanderson M.J."/>
            <person name="Burquez A."/>
            <person name="Wojciechowski M.F."/>
        </authorList>
    </citation>
    <scope>NUCLEOTIDE SEQUENCE</scope>
    <source>
        <strain evidence="8">SGP5-SGP5p</strain>
        <tissue evidence="8">Aerial part</tissue>
    </source>
</reference>
<evidence type="ECO:0000259" key="7">
    <source>
        <dbReference type="PROSITE" id="PS50066"/>
    </source>
</evidence>
<protein>
    <recommendedName>
        <fullName evidence="7">MADS-box domain-containing protein</fullName>
    </recommendedName>
</protein>
<dbReference type="Pfam" id="PF00319">
    <property type="entry name" value="SRF-TF"/>
    <property type="match status" value="1"/>
</dbReference>
<dbReference type="AlphaFoldDB" id="A0A9Q1JT20"/>
<dbReference type="CDD" id="cd00266">
    <property type="entry name" value="MADS_SRF_like"/>
    <property type="match status" value="1"/>
</dbReference>
<evidence type="ECO:0000313" key="8">
    <source>
        <dbReference type="EMBL" id="KAJ8430405.1"/>
    </source>
</evidence>
<evidence type="ECO:0000256" key="4">
    <source>
        <dbReference type="ARBA" id="ARBA00023163"/>
    </source>
</evidence>
<organism evidence="8 9">
    <name type="scientific">Carnegiea gigantea</name>
    <dbReference type="NCBI Taxonomy" id="171969"/>
    <lineage>
        <taxon>Eukaryota</taxon>
        <taxon>Viridiplantae</taxon>
        <taxon>Streptophyta</taxon>
        <taxon>Embryophyta</taxon>
        <taxon>Tracheophyta</taxon>
        <taxon>Spermatophyta</taxon>
        <taxon>Magnoliopsida</taxon>
        <taxon>eudicotyledons</taxon>
        <taxon>Gunneridae</taxon>
        <taxon>Pentapetalae</taxon>
        <taxon>Caryophyllales</taxon>
        <taxon>Cactineae</taxon>
        <taxon>Cactaceae</taxon>
        <taxon>Cactoideae</taxon>
        <taxon>Echinocereeae</taxon>
        <taxon>Carnegiea</taxon>
    </lineage>
</organism>
<dbReference type="PRINTS" id="PR00404">
    <property type="entry name" value="MADSDOMAIN"/>
</dbReference>